<evidence type="ECO:0000313" key="2">
    <source>
        <dbReference type="EMBL" id="GAA3130835.1"/>
    </source>
</evidence>
<dbReference type="EMBL" id="BAAAVM010000018">
    <property type="protein sequence ID" value="GAA3130835.1"/>
    <property type="molecule type" value="Genomic_DNA"/>
</dbReference>
<sequence length="166" mass="17501">MEVLGNVLMMSRPRWLLGCALVPALFLTACTSDHDSTPDQKASPSAAHWSSEAQTEKKLATQVQSALDAVTSRGSSMVESGVERVSDGVHTQPDLGTGAIYKVTVACAGKGSAEIAFTPPGVGSKKPVPCDGSVVFERFTARDSLRLDVRGNPGSKGMIAWRINKV</sequence>
<evidence type="ECO:0000313" key="3">
    <source>
        <dbReference type="Proteomes" id="UP001500893"/>
    </source>
</evidence>
<organism evidence="2 3">
    <name type="scientific">Streptomyces rameus</name>
    <dbReference type="NCBI Taxonomy" id="68261"/>
    <lineage>
        <taxon>Bacteria</taxon>
        <taxon>Bacillati</taxon>
        <taxon>Actinomycetota</taxon>
        <taxon>Actinomycetes</taxon>
        <taxon>Kitasatosporales</taxon>
        <taxon>Streptomycetaceae</taxon>
        <taxon>Streptomyces</taxon>
    </lineage>
</organism>
<dbReference type="Proteomes" id="UP001500893">
    <property type="component" value="Unassembled WGS sequence"/>
</dbReference>
<comment type="caution">
    <text evidence="2">The sequence shown here is derived from an EMBL/GenBank/DDBJ whole genome shotgun (WGS) entry which is preliminary data.</text>
</comment>
<evidence type="ECO:0000256" key="1">
    <source>
        <dbReference type="SAM" id="MobiDB-lite"/>
    </source>
</evidence>
<name>A0ABP6MYV3_9ACTN</name>
<reference evidence="3" key="1">
    <citation type="journal article" date="2019" name="Int. J. Syst. Evol. Microbiol.">
        <title>The Global Catalogue of Microorganisms (GCM) 10K type strain sequencing project: providing services to taxonomists for standard genome sequencing and annotation.</title>
        <authorList>
            <consortium name="The Broad Institute Genomics Platform"/>
            <consortium name="The Broad Institute Genome Sequencing Center for Infectious Disease"/>
            <person name="Wu L."/>
            <person name="Ma J."/>
        </authorList>
    </citation>
    <scope>NUCLEOTIDE SEQUENCE [LARGE SCALE GENOMIC DNA]</scope>
    <source>
        <strain evidence="3">JCM 11574</strain>
    </source>
</reference>
<dbReference type="RefSeq" id="WP_345048307.1">
    <property type="nucleotide sequence ID" value="NZ_BAAAVM010000018.1"/>
</dbReference>
<accession>A0ABP6MYV3</accession>
<protein>
    <recommendedName>
        <fullName evidence="4">Lipoprotein</fullName>
    </recommendedName>
</protein>
<feature type="region of interest" description="Disordered" evidence="1">
    <location>
        <begin position="33"/>
        <end position="55"/>
    </location>
</feature>
<proteinExistence type="predicted"/>
<evidence type="ECO:0008006" key="4">
    <source>
        <dbReference type="Google" id="ProtNLM"/>
    </source>
</evidence>
<keyword evidence="3" id="KW-1185">Reference proteome</keyword>
<gene>
    <name evidence="2" type="ORF">GCM10010521_16110</name>
</gene>